<evidence type="ECO:0000259" key="1">
    <source>
        <dbReference type="Pfam" id="PF06527"/>
    </source>
</evidence>
<name>A0A6L8VGI0_9RHOB</name>
<feature type="domain" description="TniQ" evidence="1">
    <location>
        <begin position="2"/>
        <end position="137"/>
    </location>
</feature>
<gene>
    <name evidence="2" type="ORF">GS660_10330</name>
</gene>
<dbReference type="RefSeq" id="WP_161346133.1">
    <property type="nucleotide sequence ID" value="NZ_BMGW01000006.1"/>
</dbReference>
<dbReference type="Proteomes" id="UP000477083">
    <property type="component" value="Unassembled WGS sequence"/>
</dbReference>
<reference evidence="2 3" key="1">
    <citation type="submission" date="2020-01" db="EMBL/GenBank/DDBJ databases">
        <title>Frigidibacter albus SP32T (=CGMCC 1.13995T).</title>
        <authorList>
            <person name="Liao X."/>
        </authorList>
    </citation>
    <scope>NUCLEOTIDE SEQUENCE [LARGE SCALE GENOMIC DNA]</scope>
    <source>
        <strain evidence="2 3">SP32</strain>
    </source>
</reference>
<dbReference type="Pfam" id="PF06527">
    <property type="entry name" value="TniQ"/>
    <property type="match status" value="1"/>
</dbReference>
<dbReference type="InterPro" id="IPR009492">
    <property type="entry name" value="TniQ"/>
</dbReference>
<keyword evidence="3" id="KW-1185">Reference proteome</keyword>
<accession>A0A6L8VGI0</accession>
<comment type="caution">
    <text evidence="2">The sequence shown here is derived from an EMBL/GenBank/DDBJ whole genome shotgun (WGS) entry which is preliminary data.</text>
</comment>
<evidence type="ECO:0000313" key="2">
    <source>
        <dbReference type="EMBL" id="MZQ89488.1"/>
    </source>
</evidence>
<evidence type="ECO:0000313" key="3">
    <source>
        <dbReference type="Proteomes" id="UP000477083"/>
    </source>
</evidence>
<dbReference type="AlphaFoldDB" id="A0A6L8VGI0"/>
<dbReference type="EMBL" id="WWNR01000006">
    <property type="protein sequence ID" value="MZQ89488.1"/>
    <property type="molecule type" value="Genomic_DNA"/>
</dbReference>
<protein>
    <recommendedName>
        <fullName evidence="1">TniQ domain-containing protein</fullName>
    </recommendedName>
</protein>
<organism evidence="2 3">
    <name type="scientific">Frigidibacter albus</name>
    <dbReference type="NCBI Taxonomy" id="1465486"/>
    <lineage>
        <taxon>Bacteria</taxon>
        <taxon>Pseudomonadati</taxon>
        <taxon>Pseudomonadota</taxon>
        <taxon>Alphaproteobacteria</taxon>
        <taxon>Rhodobacterales</taxon>
        <taxon>Paracoccaceae</taxon>
        <taxon>Frigidibacter</taxon>
    </lineage>
</organism>
<proteinExistence type="predicted"/>
<sequence length="606" mass="66639">MLAPAHRETLLSFLGRLATSKGVRVADLAFDLGGSIRKFLNHDPAAIDSLAAWAGLSDHQLQELLTWSGRAVGNVRTSFRGEIFVSRALRNPVVRGCLDCLREDTFSHPAAPLDAMILRGDWQFREVSICVRHRRPLAELWTAAKVIERYNVPARLGEMLPRILDALEPSPIELSAYDLWLDRRMEDGNDTTALASRSLYAGTTFCRLLGGELLRIDGVEPCDPINHLRLAQAAGFEVARQGDEAIRGALYRIAACATGKLDEPNAAFGELFTKFKLNYCDDAAFAPFIGLLRECILDVWPVAAGEDLLGTPTAERRLHSIVTAADEAGVSPALAKQFLVEAGAITRSDPRPDGRTTFPAAPYRDLLSMIPRLVQNGEMRRRMGATAVELKTLEEGGVLTPRTRVPTTRARWLVEDGLIFIAELQALVSPVAPDDGEWEGIQQAKVRHGVPIAQIIAAIRSGDVRIGRRTFAEGYRSFVVAKMDTNALRAEPSGPIAEEVISVAAFGRSIGLRDGGLFLAMADAGHISCRSQWNAKTQKSQLVMTRRDIAAFHSTYLTTRTISIEYGLHRNAVRTILKMKGALPFTAYGRSYGMVFLRGDIERHFT</sequence>